<evidence type="ECO:0000256" key="1">
    <source>
        <dbReference type="SAM" id="Coils"/>
    </source>
</evidence>
<feature type="coiled-coil region" evidence="1">
    <location>
        <begin position="11"/>
        <end position="38"/>
    </location>
</feature>
<dbReference type="RefSeq" id="WP_099150948.1">
    <property type="nucleotide sequence ID" value="NZ_PDUD01000020.1"/>
</dbReference>
<evidence type="ECO:0000313" key="4">
    <source>
        <dbReference type="Proteomes" id="UP000223913"/>
    </source>
</evidence>
<evidence type="ECO:0000259" key="2">
    <source>
        <dbReference type="Pfam" id="PF12770"/>
    </source>
</evidence>
<dbReference type="Proteomes" id="UP000223913">
    <property type="component" value="Unassembled WGS sequence"/>
</dbReference>
<dbReference type="OrthoDB" id="1164785at2"/>
<dbReference type="AlphaFoldDB" id="A0A2D0NBV8"/>
<comment type="caution">
    <text evidence="3">The sequence shown here is derived from an EMBL/GenBank/DDBJ whole genome shotgun (WGS) entry which is preliminary data.</text>
</comment>
<dbReference type="InterPro" id="IPR024983">
    <property type="entry name" value="CHAT_dom"/>
</dbReference>
<gene>
    <name evidence="3" type="ORF">CRP01_15420</name>
</gene>
<name>A0A2D0NBV8_FLAN2</name>
<evidence type="ECO:0000313" key="3">
    <source>
        <dbReference type="EMBL" id="PHN05858.1"/>
    </source>
</evidence>
<reference evidence="3 4" key="1">
    <citation type="submission" date="2017-10" db="EMBL/GenBank/DDBJ databases">
        <title>The draft genome sequence of Lewinella nigricans NBRC 102662.</title>
        <authorList>
            <person name="Wang K."/>
        </authorList>
    </citation>
    <scope>NUCLEOTIDE SEQUENCE [LARGE SCALE GENOMIC DNA]</scope>
    <source>
        <strain evidence="3 4">NBRC 102662</strain>
    </source>
</reference>
<dbReference type="Pfam" id="PF12770">
    <property type="entry name" value="CHAT"/>
    <property type="match status" value="1"/>
</dbReference>
<protein>
    <recommendedName>
        <fullName evidence="2">CHAT domain-containing protein</fullName>
    </recommendedName>
</protein>
<sequence length="624" mass="71234">MTQPILYFTFANQEDDHLPQLKREMDELKEILRPLESREFIKLEREESATTQDIIRTLSAYPDRVSIFHYAGHADGAGLELEAGAGQAKGLAKLLGEQTGLQLVFLNGCSTQGQVKQLFEAGVKAVIATSVPIGDEKAVQFAAAFYRALANKRSIKLAFEFAKAAVETEYRDSPDFRIQRGMGLEGADAEDIDVLPWVLYVQPQSAEEVLAWRLPYYREVGLPNHMIQFIGQQFKVNRYIVLVLDEMCRYNKDIYSQMVEIRDGEEVKKDSSTYLDLVIQNFPWLIGSQIQLLRQFNRPGRERLEQLQSTYLLTGITLYYILLSDLWDTKRRLGFELPPAISAEVRQNRSGLLTKDFLQAFADLAVIMESQGAEYFIPEMRHFHALLSDRESHLHKAWKYLEKVRTGMDAIPEDEFEKTCLRAEQALAVLLQKAAFLADYRMLTVRNISIDNPRYGEETYELNFGALNAIVSTSLSLYEDSEKRRKENYSNCKSIVLTPDENDLSHALNLSPFVIDKNTFLQNEHIDLFFFGFHEGEHYHYLAVKHSIFLALANEKGTDIIDTNMSMADFAEGRNIKNPITEEEDFGFGDAFGFRESGTAAVESPKVFTLLETQFEQLFTDLAP</sequence>
<accession>A0A2D0NBV8</accession>
<keyword evidence="4" id="KW-1185">Reference proteome</keyword>
<keyword evidence="1" id="KW-0175">Coiled coil</keyword>
<dbReference type="EMBL" id="PDUD01000020">
    <property type="protein sequence ID" value="PHN05858.1"/>
    <property type="molecule type" value="Genomic_DNA"/>
</dbReference>
<organism evidence="3 4">
    <name type="scientific">Flavilitoribacter nigricans (strain ATCC 23147 / DSM 23189 / NBRC 102662 / NCIMB 1420 / SS-2)</name>
    <name type="common">Lewinella nigricans</name>
    <dbReference type="NCBI Taxonomy" id="1122177"/>
    <lineage>
        <taxon>Bacteria</taxon>
        <taxon>Pseudomonadati</taxon>
        <taxon>Bacteroidota</taxon>
        <taxon>Saprospiria</taxon>
        <taxon>Saprospirales</taxon>
        <taxon>Lewinellaceae</taxon>
        <taxon>Flavilitoribacter</taxon>
    </lineage>
</organism>
<feature type="domain" description="CHAT" evidence="2">
    <location>
        <begin position="12"/>
        <end position="169"/>
    </location>
</feature>
<proteinExistence type="predicted"/>